<evidence type="ECO:0000256" key="3">
    <source>
        <dbReference type="PROSITE-ProRule" id="PRU00221"/>
    </source>
</evidence>
<dbReference type="PROSITE" id="PS50082">
    <property type="entry name" value="WD_REPEATS_2"/>
    <property type="match status" value="1"/>
</dbReference>
<reference evidence="5 6" key="1">
    <citation type="journal article" date="2016" name="Nat. Commun.">
        <title>Ectomycorrhizal ecology is imprinted in the genome of the dominant symbiotic fungus Cenococcum geophilum.</title>
        <authorList>
            <consortium name="DOE Joint Genome Institute"/>
            <person name="Peter M."/>
            <person name="Kohler A."/>
            <person name="Ohm R.A."/>
            <person name="Kuo A."/>
            <person name="Krutzmann J."/>
            <person name="Morin E."/>
            <person name="Arend M."/>
            <person name="Barry K.W."/>
            <person name="Binder M."/>
            <person name="Choi C."/>
            <person name="Clum A."/>
            <person name="Copeland A."/>
            <person name="Grisel N."/>
            <person name="Haridas S."/>
            <person name="Kipfer T."/>
            <person name="LaButti K."/>
            <person name="Lindquist E."/>
            <person name="Lipzen A."/>
            <person name="Maire R."/>
            <person name="Meier B."/>
            <person name="Mihaltcheva S."/>
            <person name="Molinier V."/>
            <person name="Murat C."/>
            <person name="Poggeler S."/>
            <person name="Quandt C.A."/>
            <person name="Sperisen C."/>
            <person name="Tritt A."/>
            <person name="Tisserant E."/>
            <person name="Crous P.W."/>
            <person name="Henrissat B."/>
            <person name="Nehls U."/>
            <person name="Egli S."/>
            <person name="Spatafora J.W."/>
            <person name="Grigoriev I.V."/>
            <person name="Martin F.M."/>
        </authorList>
    </citation>
    <scope>NUCLEOTIDE SEQUENCE [LARGE SCALE GENOMIC DNA]</scope>
    <source>
        <strain evidence="5 6">CBS 459.81</strain>
    </source>
</reference>
<dbReference type="PANTHER" id="PTHR19848">
    <property type="entry name" value="WD40 REPEAT PROTEIN"/>
    <property type="match status" value="1"/>
</dbReference>
<dbReference type="AlphaFoldDB" id="A0A8E2E151"/>
<dbReference type="PANTHER" id="PTHR19848:SF8">
    <property type="entry name" value="F-BOX AND WD REPEAT DOMAIN CONTAINING 7"/>
    <property type="match status" value="1"/>
</dbReference>
<feature type="compositionally biased region" description="Basic and acidic residues" evidence="4">
    <location>
        <begin position="65"/>
        <end position="77"/>
    </location>
</feature>
<organism evidence="5 6">
    <name type="scientific">Lepidopterella palustris CBS 459.81</name>
    <dbReference type="NCBI Taxonomy" id="1314670"/>
    <lineage>
        <taxon>Eukaryota</taxon>
        <taxon>Fungi</taxon>
        <taxon>Dikarya</taxon>
        <taxon>Ascomycota</taxon>
        <taxon>Pezizomycotina</taxon>
        <taxon>Dothideomycetes</taxon>
        <taxon>Pleosporomycetidae</taxon>
        <taxon>Mytilinidiales</taxon>
        <taxon>Argynnaceae</taxon>
        <taxon>Lepidopterella</taxon>
    </lineage>
</organism>
<dbReference type="Proteomes" id="UP000250266">
    <property type="component" value="Unassembled WGS sequence"/>
</dbReference>
<dbReference type="EMBL" id="KV745343">
    <property type="protein sequence ID" value="OCK75251.1"/>
    <property type="molecule type" value="Genomic_DNA"/>
</dbReference>
<evidence type="ECO:0000313" key="6">
    <source>
        <dbReference type="Proteomes" id="UP000250266"/>
    </source>
</evidence>
<proteinExistence type="predicted"/>
<dbReference type="PROSITE" id="PS00678">
    <property type="entry name" value="WD_REPEATS_1"/>
    <property type="match status" value="1"/>
</dbReference>
<gene>
    <name evidence="5" type="ORF">K432DRAFT_466641</name>
</gene>
<evidence type="ECO:0000313" key="5">
    <source>
        <dbReference type="EMBL" id="OCK75251.1"/>
    </source>
</evidence>
<dbReference type="PROSITE" id="PS50294">
    <property type="entry name" value="WD_REPEATS_REGION"/>
    <property type="match status" value="1"/>
</dbReference>
<feature type="non-terminal residue" evidence="5">
    <location>
        <position position="327"/>
    </location>
</feature>
<feature type="compositionally biased region" description="Polar residues" evidence="4">
    <location>
        <begin position="212"/>
        <end position="232"/>
    </location>
</feature>
<dbReference type="InterPro" id="IPR015943">
    <property type="entry name" value="WD40/YVTN_repeat-like_dom_sf"/>
</dbReference>
<keyword evidence="6" id="KW-1185">Reference proteome</keyword>
<feature type="region of interest" description="Disordered" evidence="4">
    <location>
        <begin position="16"/>
        <end position="119"/>
    </location>
</feature>
<keyword evidence="2" id="KW-0677">Repeat</keyword>
<dbReference type="SMART" id="SM00320">
    <property type="entry name" value="WD40"/>
    <property type="match status" value="1"/>
</dbReference>
<dbReference type="Pfam" id="PF00400">
    <property type="entry name" value="WD40"/>
    <property type="match status" value="1"/>
</dbReference>
<dbReference type="InterPro" id="IPR036322">
    <property type="entry name" value="WD40_repeat_dom_sf"/>
</dbReference>
<dbReference type="Gene3D" id="2.130.10.10">
    <property type="entry name" value="YVTN repeat-like/Quinoprotein amine dehydrogenase"/>
    <property type="match status" value="1"/>
</dbReference>
<evidence type="ECO:0000256" key="2">
    <source>
        <dbReference type="ARBA" id="ARBA00022737"/>
    </source>
</evidence>
<dbReference type="SUPFAM" id="SSF50978">
    <property type="entry name" value="WD40 repeat-like"/>
    <property type="match status" value="1"/>
</dbReference>
<dbReference type="InterPro" id="IPR001680">
    <property type="entry name" value="WD40_rpt"/>
</dbReference>
<feature type="region of interest" description="Disordered" evidence="4">
    <location>
        <begin position="212"/>
        <end position="249"/>
    </location>
</feature>
<dbReference type="OrthoDB" id="538223at2759"/>
<evidence type="ECO:0000256" key="4">
    <source>
        <dbReference type="SAM" id="MobiDB-lite"/>
    </source>
</evidence>
<dbReference type="InterPro" id="IPR019775">
    <property type="entry name" value="WD40_repeat_CS"/>
</dbReference>
<evidence type="ECO:0000256" key="1">
    <source>
        <dbReference type="ARBA" id="ARBA00022574"/>
    </source>
</evidence>
<accession>A0A8E2E151</accession>
<protein>
    <recommendedName>
        <fullName evidence="7">WD40 repeat-like protein</fullName>
    </recommendedName>
</protein>
<name>A0A8E2E151_9PEZI</name>
<feature type="repeat" description="WD" evidence="3">
    <location>
        <begin position="293"/>
        <end position="327"/>
    </location>
</feature>
<keyword evidence="1 3" id="KW-0853">WD repeat</keyword>
<evidence type="ECO:0008006" key="7">
    <source>
        <dbReference type="Google" id="ProtNLM"/>
    </source>
</evidence>
<sequence>MVNTLSLAATCGDFHSDDSDVSVTAHKSPVTVKQTSVGTKKDKKSLDKASRYGANPGRATTPPATDRRSTSGIDKDSGVQSDLNKSPKPTKAVVQARRLSSRSRRSDECNDPAFNSCESDQSIRDQRIVYGPATFRPGPAPMPTPPMNPGQEIHSPPPSMSAHYDMPYHSRMTPSPLAAAVPPTNIYPPRQPMHALPYDVRRPSVRYPTNFHSTSAPYNSLISTQNHGSGNMPSARYPSNRRSERLGRIPQFRIRPRHYQSLHSYDKQDEVKKKRQSSNRNCDAVTGAALQMLEGHSDLVLSVAFSPDGKLVASGSWDKTVRLWDAV</sequence>